<name>A0A133Y4H7_9LACT</name>
<proteinExistence type="predicted"/>
<evidence type="ECO:0000313" key="1">
    <source>
        <dbReference type="EMBL" id="KXB38091.1"/>
    </source>
</evidence>
<reference evidence="1 2" key="1">
    <citation type="submission" date="2016-01" db="EMBL/GenBank/DDBJ databases">
        <authorList>
            <person name="Oliw E.H."/>
        </authorList>
    </citation>
    <scope>NUCLEOTIDE SEQUENCE [LARGE SCALE GENOMIC DNA]</scope>
    <source>
        <strain evidence="1 2">KA00635</strain>
    </source>
</reference>
<dbReference type="PATRIC" id="fig|87541.4.peg.153"/>
<dbReference type="EMBL" id="LSCQ01000012">
    <property type="protein sequence ID" value="KXB38091.1"/>
    <property type="molecule type" value="Genomic_DNA"/>
</dbReference>
<organism evidence="1 2">
    <name type="scientific">Aerococcus christensenii</name>
    <dbReference type="NCBI Taxonomy" id="87541"/>
    <lineage>
        <taxon>Bacteria</taxon>
        <taxon>Bacillati</taxon>
        <taxon>Bacillota</taxon>
        <taxon>Bacilli</taxon>
        <taxon>Lactobacillales</taxon>
        <taxon>Aerococcaceae</taxon>
        <taxon>Aerococcus</taxon>
    </lineage>
</organism>
<dbReference type="Proteomes" id="UP000070422">
    <property type="component" value="Unassembled WGS sequence"/>
</dbReference>
<protein>
    <submittedName>
        <fullName evidence="1">Uncharacterized protein</fullName>
    </submittedName>
</protein>
<comment type="caution">
    <text evidence="1">The sequence shown here is derived from an EMBL/GenBank/DDBJ whole genome shotgun (WGS) entry which is preliminary data.</text>
</comment>
<dbReference type="AlphaFoldDB" id="A0A133Y4H7"/>
<evidence type="ECO:0000313" key="2">
    <source>
        <dbReference type="Proteomes" id="UP000070422"/>
    </source>
</evidence>
<accession>A0A133Y4H7</accession>
<sequence length="111" mass="12685">MIKIDTFKKGKVTMTLTQDLKKYNELSLKIISLLFEKHPDPHVLLEIQSSFQCPFLARHLNACQLKEKLAKGETIPSDQVKRLLLFALQLCQQKVKLLLDPKTANLACPLK</sequence>
<gene>
    <name evidence="1" type="ORF">HMPREF3187_00154</name>
</gene>